<accession>A0A9D1ZI95</accession>
<evidence type="ECO:0000256" key="6">
    <source>
        <dbReference type="SAM" id="SignalP"/>
    </source>
</evidence>
<gene>
    <name evidence="9" type="ORF">H9824_06170</name>
</gene>
<evidence type="ECO:0000256" key="4">
    <source>
        <dbReference type="ARBA" id="ARBA00023136"/>
    </source>
</evidence>
<feature type="chain" id="PRO_5038363445" evidence="6">
    <location>
        <begin position="24"/>
        <end position="613"/>
    </location>
</feature>
<keyword evidence="3 6" id="KW-0732">Signal</keyword>
<proteinExistence type="inferred from homology"/>
<reference evidence="9" key="1">
    <citation type="journal article" date="2021" name="PeerJ">
        <title>Extensive microbial diversity within the chicken gut microbiome revealed by metagenomics and culture.</title>
        <authorList>
            <person name="Gilroy R."/>
            <person name="Ravi A."/>
            <person name="Getino M."/>
            <person name="Pursley I."/>
            <person name="Horton D.L."/>
            <person name="Alikhan N.F."/>
            <person name="Baker D."/>
            <person name="Gharbi K."/>
            <person name="Hall N."/>
            <person name="Watson M."/>
            <person name="Adriaenssens E.M."/>
            <person name="Foster-Nyarko E."/>
            <person name="Jarju S."/>
            <person name="Secka A."/>
            <person name="Antonio M."/>
            <person name="Oren A."/>
            <person name="Chaudhuri R.R."/>
            <person name="La Ragione R."/>
            <person name="Hildebrand F."/>
            <person name="Pallen M.J."/>
        </authorList>
    </citation>
    <scope>NUCLEOTIDE SEQUENCE</scope>
    <source>
        <strain evidence="9">Gambia2-208</strain>
    </source>
</reference>
<evidence type="ECO:0000313" key="10">
    <source>
        <dbReference type="Proteomes" id="UP000886851"/>
    </source>
</evidence>
<sequence>MKFNGYKYLILSMAAAFSLSSCLDEDPLYSQNNEIVFSSAENANLALLGCYSHFSASGTYGQNMQEILVSVGGHSWAQRNASDQDLFVSLNPTPSIGQIGTMWDGLYKVISESNAFIENMQGSGLDEATKTQLIGEAKFLRAVAYFNLVDLFGDVPLKTIASTSEGIALPRSPREEVFKQVLQDLTDALGINEEADGERATRWTVKAYLGKVYHKMASLGIDTQQNMENAKTYFDDVYNNGPYALEANFSELFGDWVTGSREAIFQINFIGNASAYYNRGSNRLCPQASTTGVNWTTFAFSFSAYDLHASTYPGDPRIKTTFLTSWRSRNGNNQANPKPQVGAELSPNDSTYTYPYVTYTVPDVYILDGEGQPVMNNGKEVLKQFVATVPQGMTLDELANLEIPADATPQEKARIEALQKTEQSFARKGNATIYPSYGKAYDQNQAAQAAHKNLMVYRYAEMLLLMADVYNELGDTQRAIALANEVLDRARNSDGGSLSGEPAAWSTSLDQTTVREKLYYERIFELWGEPNFWDMTRLKGTELLKDFLQKHNDNELVKAGNAYYQESNNAFTERFYNNGDLSQDFLEKCMLFPIPQSEIDANPSITDNNPGYN</sequence>
<evidence type="ECO:0000256" key="5">
    <source>
        <dbReference type="ARBA" id="ARBA00023237"/>
    </source>
</evidence>
<comment type="caution">
    <text evidence="9">The sequence shown here is derived from an EMBL/GenBank/DDBJ whole genome shotgun (WGS) entry which is preliminary data.</text>
</comment>
<dbReference type="InterPro" id="IPR011990">
    <property type="entry name" value="TPR-like_helical_dom_sf"/>
</dbReference>
<reference evidence="9" key="2">
    <citation type="submission" date="2021-04" db="EMBL/GenBank/DDBJ databases">
        <authorList>
            <person name="Gilroy R."/>
        </authorList>
    </citation>
    <scope>NUCLEOTIDE SEQUENCE</scope>
    <source>
        <strain evidence="9">Gambia2-208</strain>
    </source>
</reference>
<comment type="subcellular location">
    <subcellularLocation>
        <location evidence="1">Cell outer membrane</location>
    </subcellularLocation>
</comment>
<evidence type="ECO:0000313" key="9">
    <source>
        <dbReference type="EMBL" id="HIY88272.1"/>
    </source>
</evidence>
<dbReference type="SUPFAM" id="SSF48452">
    <property type="entry name" value="TPR-like"/>
    <property type="match status" value="1"/>
</dbReference>
<name>A0A9D1ZI95_9BACE</name>
<evidence type="ECO:0000259" key="7">
    <source>
        <dbReference type="Pfam" id="PF07980"/>
    </source>
</evidence>
<dbReference type="InterPro" id="IPR012944">
    <property type="entry name" value="SusD_RagB_dom"/>
</dbReference>
<comment type="similarity">
    <text evidence="2">Belongs to the SusD family.</text>
</comment>
<keyword evidence="5" id="KW-0998">Cell outer membrane</keyword>
<feature type="domain" description="SusD-like N-terminal" evidence="8">
    <location>
        <begin position="95"/>
        <end position="213"/>
    </location>
</feature>
<feature type="signal peptide" evidence="6">
    <location>
        <begin position="1"/>
        <end position="23"/>
    </location>
</feature>
<dbReference type="GO" id="GO:0009279">
    <property type="term" value="C:cell outer membrane"/>
    <property type="evidence" value="ECO:0007669"/>
    <property type="project" value="UniProtKB-SubCell"/>
</dbReference>
<dbReference type="InterPro" id="IPR033985">
    <property type="entry name" value="SusD-like_N"/>
</dbReference>
<dbReference type="Proteomes" id="UP000886851">
    <property type="component" value="Unassembled WGS sequence"/>
</dbReference>
<keyword evidence="4" id="KW-0472">Membrane</keyword>
<dbReference type="AlphaFoldDB" id="A0A9D1ZI95"/>
<evidence type="ECO:0000256" key="3">
    <source>
        <dbReference type="ARBA" id="ARBA00022729"/>
    </source>
</evidence>
<organism evidence="9 10">
    <name type="scientific">Candidatus Bacteroides pullicola</name>
    <dbReference type="NCBI Taxonomy" id="2838475"/>
    <lineage>
        <taxon>Bacteria</taxon>
        <taxon>Pseudomonadati</taxon>
        <taxon>Bacteroidota</taxon>
        <taxon>Bacteroidia</taxon>
        <taxon>Bacteroidales</taxon>
        <taxon>Bacteroidaceae</taxon>
        <taxon>Bacteroides</taxon>
    </lineage>
</organism>
<evidence type="ECO:0000256" key="1">
    <source>
        <dbReference type="ARBA" id="ARBA00004442"/>
    </source>
</evidence>
<protein>
    <submittedName>
        <fullName evidence="9">RagB/SusD family nutrient uptake outer membrane protein</fullName>
    </submittedName>
</protein>
<dbReference type="Gene3D" id="1.25.40.390">
    <property type="match status" value="2"/>
</dbReference>
<dbReference type="PROSITE" id="PS51257">
    <property type="entry name" value="PROKAR_LIPOPROTEIN"/>
    <property type="match status" value="1"/>
</dbReference>
<evidence type="ECO:0000256" key="2">
    <source>
        <dbReference type="ARBA" id="ARBA00006275"/>
    </source>
</evidence>
<dbReference type="Pfam" id="PF14322">
    <property type="entry name" value="SusD-like_3"/>
    <property type="match status" value="1"/>
</dbReference>
<dbReference type="EMBL" id="DXCV01000042">
    <property type="protein sequence ID" value="HIY88272.1"/>
    <property type="molecule type" value="Genomic_DNA"/>
</dbReference>
<evidence type="ECO:0000259" key="8">
    <source>
        <dbReference type="Pfam" id="PF14322"/>
    </source>
</evidence>
<dbReference type="Pfam" id="PF07980">
    <property type="entry name" value="SusD_RagB"/>
    <property type="match status" value="1"/>
</dbReference>
<feature type="domain" description="RagB/SusD" evidence="7">
    <location>
        <begin position="275"/>
        <end position="612"/>
    </location>
</feature>